<gene>
    <name evidence="3" type="ORF">Csp_A11640</name>
</gene>
<organism evidence="3">
    <name type="scientific">Curvibacter symbiont subsp. Hydra magnipapillata</name>
    <dbReference type="NCBI Taxonomy" id="667019"/>
    <lineage>
        <taxon>Bacteria</taxon>
        <taxon>Pseudomonadati</taxon>
        <taxon>Pseudomonadota</taxon>
        <taxon>Betaproteobacteria</taxon>
        <taxon>Burkholderiales</taxon>
        <taxon>Comamonadaceae</taxon>
        <taxon>Curvibacter</taxon>
    </lineage>
</organism>
<dbReference type="InterPro" id="IPR027065">
    <property type="entry name" value="Lon_Prtase"/>
</dbReference>
<reference evidence="3" key="1">
    <citation type="journal article" date="2010" name="Nature">
        <title>The dynamic genome of Hydra.</title>
        <authorList>
            <person name="Chapman J.A."/>
            <person name="Kirkness E.F."/>
            <person name="Simakov O."/>
            <person name="Hampson S.E."/>
            <person name="Mitros T."/>
            <person name="Weinmaier T."/>
            <person name="Rattei T."/>
            <person name="Balasubramanian P.G."/>
            <person name="Borman J."/>
            <person name="Busam D."/>
            <person name="Disbennett K."/>
            <person name="Pfannkoch C."/>
            <person name="Sumin N."/>
            <person name="Sutton G."/>
            <person name="Viswanathan L."/>
            <person name="Walenz B."/>
            <person name="Goodstein D.M."/>
            <person name="Hellsten U."/>
            <person name="Kawashima T."/>
            <person name="Prochnik S.E."/>
            <person name="Putnam N.H."/>
            <person name="Shu S."/>
            <person name="Blumberg B."/>
            <person name="Dana C.E."/>
            <person name="Gee L."/>
            <person name="Kibler D.F."/>
            <person name="Law L."/>
            <person name="Lindgens D."/>
            <person name="Martinez D.E."/>
            <person name="Peng J."/>
            <person name="Wigge P.A."/>
            <person name="Bertulat B."/>
            <person name="Guder C."/>
            <person name="Nakamura Y."/>
            <person name="Ozbek S."/>
            <person name="Watanabe H."/>
            <person name="Khalturin K."/>
            <person name="Hemmrich G."/>
            <person name="Franke A."/>
            <person name="Augustin R."/>
            <person name="Fraune S."/>
            <person name="Hayakawa E."/>
            <person name="Hayakawa S."/>
            <person name="Hirose M."/>
            <person name="Hwang J."/>
            <person name="Ikeo K."/>
            <person name="Nishimiya-Fujisawa C."/>
            <person name="Ogura A."/>
            <person name="Takahashi T."/>
            <person name="Steinmetz P.R."/>
            <person name="Zhang X."/>
            <person name="Aufschnaiter R."/>
            <person name="Eder M.K."/>
            <person name="Gorny A.K."/>
            <person name="Salvenmoser W."/>
            <person name="Heimberg A.M."/>
            <person name="Wheeler B.M."/>
            <person name="Peterson K.J."/>
            <person name="Boettger A."/>
            <person name="Tischler P."/>
            <person name="Wolf A."/>
            <person name="Gojobori T."/>
            <person name="Remington K.A."/>
            <person name="Strausberg R.L."/>
            <person name="Venter J."/>
            <person name="Technau U."/>
            <person name="Hobmayer B."/>
            <person name="Bosch T.C."/>
            <person name="Holstein T.W."/>
            <person name="Fujisawa T."/>
            <person name="Bode H.R."/>
            <person name="David C.N."/>
            <person name="Rokhsar D.S."/>
            <person name="Steele R.E."/>
        </authorList>
    </citation>
    <scope>NUCLEOTIDE SEQUENCE</scope>
</reference>
<dbReference type="GO" id="GO:0005524">
    <property type="term" value="F:ATP binding"/>
    <property type="evidence" value="ECO:0007669"/>
    <property type="project" value="InterPro"/>
</dbReference>
<dbReference type="GO" id="GO:0004176">
    <property type="term" value="F:ATP-dependent peptidase activity"/>
    <property type="evidence" value="ECO:0007669"/>
    <property type="project" value="InterPro"/>
</dbReference>
<dbReference type="GO" id="GO:0004252">
    <property type="term" value="F:serine-type endopeptidase activity"/>
    <property type="evidence" value="ECO:0007669"/>
    <property type="project" value="InterPro"/>
</dbReference>
<evidence type="ECO:0000256" key="1">
    <source>
        <dbReference type="SAM" id="MobiDB-lite"/>
    </source>
</evidence>
<dbReference type="Gene3D" id="3.40.50.300">
    <property type="entry name" value="P-loop containing nucleotide triphosphate hydrolases"/>
    <property type="match status" value="1"/>
</dbReference>
<protein>
    <recommendedName>
        <fullName evidence="2">ATPase AAA-type core domain-containing protein</fullName>
    </recommendedName>
</protein>
<feature type="domain" description="ATPase AAA-type core" evidence="2">
    <location>
        <begin position="109"/>
        <end position="244"/>
    </location>
</feature>
<keyword evidence="3" id="KW-0378">Hydrolase</keyword>
<dbReference type="AlphaFoldDB" id="C9YAL3"/>
<dbReference type="Pfam" id="PF00004">
    <property type="entry name" value="AAA"/>
    <property type="match status" value="1"/>
</dbReference>
<dbReference type="PANTHER" id="PTHR10046">
    <property type="entry name" value="ATP DEPENDENT LON PROTEASE FAMILY MEMBER"/>
    <property type="match status" value="1"/>
</dbReference>
<name>C9YAL3_CURXX</name>
<proteinExistence type="predicted"/>
<dbReference type="SUPFAM" id="SSF52540">
    <property type="entry name" value="P-loop containing nucleoside triphosphate hydrolases"/>
    <property type="match status" value="1"/>
</dbReference>
<evidence type="ECO:0000313" key="3">
    <source>
        <dbReference type="EMBL" id="CBA29338.1"/>
    </source>
</evidence>
<dbReference type="GO" id="GO:0016887">
    <property type="term" value="F:ATP hydrolysis activity"/>
    <property type="evidence" value="ECO:0007669"/>
    <property type="project" value="InterPro"/>
</dbReference>
<feature type="region of interest" description="Disordered" evidence="1">
    <location>
        <begin position="1"/>
        <end position="21"/>
    </location>
</feature>
<accession>C9YAL3</accession>
<dbReference type="EMBL" id="FN543104">
    <property type="protein sequence ID" value="CBA29338.1"/>
    <property type="molecule type" value="Genomic_DNA"/>
</dbReference>
<dbReference type="GO" id="GO:0030163">
    <property type="term" value="P:protein catabolic process"/>
    <property type="evidence" value="ECO:0007669"/>
    <property type="project" value="InterPro"/>
</dbReference>
<dbReference type="InterPro" id="IPR003959">
    <property type="entry name" value="ATPase_AAA_core"/>
</dbReference>
<evidence type="ECO:0000259" key="2">
    <source>
        <dbReference type="Pfam" id="PF00004"/>
    </source>
</evidence>
<dbReference type="InterPro" id="IPR027417">
    <property type="entry name" value="P-loop_NTPase"/>
</dbReference>
<sequence>MEGRAEKARKAGVPKPKVGQRQLFDPKELTERKAALADLTGDNLKAMLKALEKLEAAGPFRDVATAPPPSALDSLKSDFPNFSAVTETIQKHLILSRLGAEQLLKIPAILVNGPPGIGKTAYCSRLAGLLGVRFEQIDLSTGGANFSMTGLDSGYSSGHPGRIWQSLQHDSLSVLWQLDEVEKCTSDGRYGGNQYLLGLLEPSSAQRFIDNSTLLPLNASWIFYIATSNDKAAIDGPLRSRFHVFDIEAPKGRELHAVVHSIHRSILQTEPWAKHFEADLGEELTEILSGLSPREIRRSLVDAFANAALAQRTHLLAVDVQSQQKGSSLDSRRIGFL</sequence>